<feature type="transmembrane region" description="Helical" evidence="1">
    <location>
        <begin position="61"/>
        <end position="82"/>
    </location>
</feature>
<accession>N0E0D4</accession>
<feature type="transmembrane region" description="Helical" evidence="1">
    <location>
        <begin position="147"/>
        <end position="168"/>
    </location>
</feature>
<dbReference type="OrthoDB" id="3724330at2"/>
<dbReference type="AlphaFoldDB" id="N0E0D4"/>
<dbReference type="RefSeq" id="WP_010851936.1">
    <property type="nucleotide sequence ID" value="NZ_HF570956.1"/>
</dbReference>
<feature type="transmembrane region" description="Helical" evidence="1">
    <location>
        <begin position="94"/>
        <end position="118"/>
    </location>
</feature>
<dbReference type="Proteomes" id="UP000013167">
    <property type="component" value="Unassembled WGS sequence"/>
</dbReference>
<reference evidence="2 3" key="1">
    <citation type="journal article" date="2013" name="ISME J.">
        <title>A metabolic model for members of the genus Tetrasphaera involved in enhanced biological phosphorus removal.</title>
        <authorList>
            <person name="Kristiansen R."/>
            <person name="Nguyen H.T.T."/>
            <person name="Saunders A.M."/>
            <person name="Nielsen J.L."/>
            <person name="Wimmer R."/>
            <person name="Le V.Q."/>
            <person name="McIlroy S.J."/>
            <person name="Petrovski S."/>
            <person name="Seviour R.J."/>
            <person name="Calteau A."/>
            <person name="Nielsen K.L."/>
            <person name="Nielsen P.H."/>
        </authorList>
    </citation>
    <scope>NUCLEOTIDE SEQUENCE [LARGE SCALE GENOMIC DNA]</scope>
    <source>
        <strain evidence="2 3">Lp2</strain>
    </source>
</reference>
<evidence type="ECO:0000313" key="2">
    <source>
        <dbReference type="EMBL" id="CCH69186.1"/>
    </source>
</evidence>
<organism evidence="2 3">
    <name type="scientific">Phycicoccus elongatus Lp2</name>
    <dbReference type="NCBI Taxonomy" id="1193181"/>
    <lineage>
        <taxon>Bacteria</taxon>
        <taxon>Bacillati</taxon>
        <taxon>Actinomycetota</taxon>
        <taxon>Actinomycetes</taxon>
        <taxon>Micrococcales</taxon>
        <taxon>Intrasporangiaceae</taxon>
        <taxon>Phycicoccus</taxon>
    </lineage>
</organism>
<evidence type="ECO:0000256" key="1">
    <source>
        <dbReference type="SAM" id="Phobius"/>
    </source>
</evidence>
<dbReference type="EMBL" id="CAIZ01000045">
    <property type="protein sequence ID" value="CCH69186.1"/>
    <property type="molecule type" value="Genomic_DNA"/>
</dbReference>
<protein>
    <submittedName>
        <fullName evidence="2">Uncharacterized protein</fullName>
    </submittedName>
</protein>
<dbReference type="eggNOG" id="ENOG5032VGQ">
    <property type="taxonomic scope" value="Bacteria"/>
</dbReference>
<feature type="transmembrane region" description="Helical" evidence="1">
    <location>
        <begin position="211"/>
        <end position="232"/>
    </location>
</feature>
<gene>
    <name evidence="2" type="ORF">BN10_1390018</name>
</gene>
<feature type="transmembrane region" description="Helical" evidence="1">
    <location>
        <begin position="12"/>
        <end position="41"/>
    </location>
</feature>
<keyword evidence="3" id="KW-1185">Reference proteome</keyword>
<keyword evidence="1" id="KW-0812">Transmembrane</keyword>
<keyword evidence="1" id="KW-0472">Membrane</keyword>
<keyword evidence="1" id="KW-1133">Transmembrane helix</keyword>
<name>N0E0D4_9MICO</name>
<proteinExistence type="predicted"/>
<feature type="transmembrane region" description="Helical" evidence="1">
    <location>
        <begin position="175"/>
        <end position="199"/>
    </location>
</feature>
<comment type="caution">
    <text evidence="2">The sequence shown here is derived from an EMBL/GenBank/DDBJ whole genome shotgun (WGS) entry which is preliminary data.</text>
</comment>
<evidence type="ECO:0000313" key="3">
    <source>
        <dbReference type="Proteomes" id="UP000013167"/>
    </source>
</evidence>
<dbReference type="HOGENOM" id="CLU_088859_0_0_11"/>
<sequence length="238" mass="25219">MTHVRPNLRLYLANRTGVLLTPVVILTIMLGLSLIVAGFIGIATGFPLPEGTVVRMRYNGGALYCVPGFLLSVGVLAMNRNFSMALAFGSTRRNFWLGTSIGFILTSLAVGVGTVLLLGLEILTDHWFINARAFDVVALGSGDPVQAFATMFVLSMLSLYTGAFFGTIYRALGTVWTSVAAVGLGVLALCAGAAFLWKWDVIAPQVVGWEAWFFVALGLVTAALMAAASYGANRSATV</sequence>
<dbReference type="STRING" id="1193181.BN10_1390018"/>